<name>A0A6A9QNB8_SULME</name>
<gene>
    <name evidence="6" type="ORF">GC250_11455</name>
</gene>
<dbReference type="EMBL" id="WGGD01000005">
    <property type="protein sequence ID" value="MUN30034.1"/>
    <property type="molecule type" value="Genomic_DNA"/>
</dbReference>
<protein>
    <submittedName>
        <fullName evidence="6">ATP-binding cassette domain-containing protein</fullName>
    </submittedName>
</protein>
<evidence type="ECO:0000256" key="3">
    <source>
        <dbReference type="ARBA" id="ARBA00022741"/>
    </source>
</evidence>
<dbReference type="InterPro" id="IPR050763">
    <property type="entry name" value="ABC_transporter_ATP-binding"/>
</dbReference>
<dbReference type="RefSeq" id="WP_054838834.1">
    <property type="nucleotide sequence ID" value="NZ_BBBY01000020.1"/>
</dbReference>
<reference evidence="6 7" key="1">
    <citation type="submission" date="2019-10" db="EMBL/GenBank/DDBJ databases">
        <title>Sequencing and Assembly of Multiple Reported Metal-Biooxidizing Members of the Extremely Thermoacidophilic Archaeal Family Sulfolobaceae.</title>
        <authorList>
            <person name="Counts J.A."/>
            <person name="Kelly R.M."/>
        </authorList>
    </citation>
    <scope>NUCLEOTIDE SEQUENCE [LARGE SCALE GENOMIC DNA]</scope>
    <source>
        <strain evidence="6 7">DSM 6482</strain>
    </source>
</reference>
<dbReference type="InterPro" id="IPR003439">
    <property type="entry name" value="ABC_transporter-like_ATP-bd"/>
</dbReference>
<evidence type="ECO:0000256" key="2">
    <source>
        <dbReference type="ARBA" id="ARBA00022448"/>
    </source>
</evidence>
<evidence type="ECO:0000256" key="4">
    <source>
        <dbReference type="ARBA" id="ARBA00022840"/>
    </source>
</evidence>
<dbReference type="SMART" id="SM00382">
    <property type="entry name" value="AAA"/>
    <property type="match status" value="1"/>
</dbReference>
<dbReference type="Pfam" id="PF00005">
    <property type="entry name" value="ABC_tran"/>
    <property type="match status" value="1"/>
</dbReference>
<dbReference type="CDD" id="cd03263">
    <property type="entry name" value="ABC_subfamily_A"/>
    <property type="match status" value="1"/>
</dbReference>
<dbReference type="GO" id="GO:0016887">
    <property type="term" value="F:ATP hydrolysis activity"/>
    <property type="evidence" value="ECO:0007669"/>
    <property type="project" value="InterPro"/>
</dbReference>
<dbReference type="Gene3D" id="3.40.50.300">
    <property type="entry name" value="P-loop containing nucleotide triphosphate hydrolases"/>
    <property type="match status" value="1"/>
</dbReference>
<dbReference type="PROSITE" id="PS50893">
    <property type="entry name" value="ABC_TRANSPORTER_2"/>
    <property type="match status" value="1"/>
</dbReference>
<dbReference type="InterPro" id="IPR003593">
    <property type="entry name" value="AAA+_ATPase"/>
</dbReference>
<keyword evidence="7" id="KW-1185">Reference proteome</keyword>
<evidence type="ECO:0000313" key="6">
    <source>
        <dbReference type="EMBL" id="MUN30034.1"/>
    </source>
</evidence>
<dbReference type="SUPFAM" id="SSF52540">
    <property type="entry name" value="P-loop containing nucleoside triphosphate hydrolases"/>
    <property type="match status" value="1"/>
</dbReference>
<dbReference type="AlphaFoldDB" id="A0A6A9QNB8"/>
<keyword evidence="3" id="KW-0547">Nucleotide-binding</keyword>
<keyword evidence="2" id="KW-0813">Transport</keyword>
<evidence type="ECO:0000256" key="1">
    <source>
        <dbReference type="ARBA" id="ARBA00005417"/>
    </source>
</evidence>
<dbReference type="Proteomes" id="UP000470772">
    <property type="component" value="Unassembled WGS sequence"/>
</dbReference>
<feature type="domain" description="ABC transporter" evidence="5">
    <location>
        <begin position="9"/>
        <end position="236"/>
    </location>
</feature>
<dbReference type="PANTHER" id="PTHR42711">
    <property type="entry name" value="ABC TRANSPORTER ATP-BINDING PROTEIN"/>
    <property type="match status" value="1"/>
</dbReference>
<dbReference type="GO" id="GO:0005524">
    <property type="term" value="F:ATP binding"/>
    <property type="evidence" value="ECO:0007669"/>
    <property type="project" value="UniProtKB-KW"/>
</dbReference>
<comment type="similarity">
    <text evidence="1">Belongs to the ABC transporter superfamily.</text>
</comment>
<dbReference type="InterPro" id="IPR027417">
    <property type="entry name" value="P-loop_NTPase"/>
</dbReference>
<sequence>MNETLEILVEVNHVWKSYGKIIANEDVTLNIRKGEIVGLLGPNGAGKTTLVKQIYGELHPSQGEIKVLGGKPTDGKIKRMMGVVPQEVTPYGELSVYDNLYFMAKIKGVDKPTAIKNVEDVIEKLNLKDRRKTFARDLSGGLRRRLLIGMALVNSPKLLILDEPTTGLDPEARREVWFLLKSLRDSGIGVLLTTHYLDEAERLSDRIYFVNRKVIAQGTPMEIKRKFSLYYEVTDITSGKVYYVKEDEVKDFVSKLEGKFEVRLPSLEEIYLKVMGNDS</sequence>
<dbReference type="OrthoDB" id="87732at2157"/>
<dbReference type="PANTHER" id="PTHR42711:SF5">
    <property type="entry name" value="ABC TRANSPORTER ATP-BINDING PROTEIN NATA"/>
    <property type="match status" value="1"/>
</dbReference>
<evidence type="ECO:0000313" key="7">
    <source>
        <dbReference type="Proteomes" id="UP000470772"/>
    </source>
</evidence>
<comment type="caution">
    <text evidence="6">The sequence shown here is derived from an EMBL/GenBank/DDBJ whole genome shotgun (WGS) entry which is preliminary data.</text>
</comment>
<evidence type="ECO:0000259" key="5">
    <source>
        <dbReference type="PROSITE" id="PS50893"/>
    </source>
</evidence>
<keyword evidence="4 6" id="KW-0067">ATP-binding</keyword>
<proteinExistence type="inferred from homology"/>
<accession>A0A6A9QNB8</accession>
<organism evidence="6 7">
    <name type="scientific">Sulfuracidifex metallicus DSM 6482 = JCM 9184</name>
    <dbReference type="NCBI Taxonomy" id="523847"/>
    <lineage>
        <taxon>Archaea</taxon>
        <taxon>Thermoproteota</taxon>
        <taxon>Thermoprotei</taxon>
        <taxon>Sulfolobales</taxon>
        <taxon>Sulfolobaceae</taxon>
        <taxon>Sulfuracidifex</taxon>
    </lineage>
</organism>